<dbReference type="RefSeq" id="WP_183368983.1">
    <property type="nucleotide sequence ID" value="NZ_BAABHL010000045.1"/>
</dbReference>
<dbReference type="PANTHER" id="PTHR24096">
    <property type="entry name" value="LONG-CHAIN-FATTY-ACID--COA LIGASE"/>
    <property type="match status" value="1"/>
</dbReference>
<keyword evidence="3" id="KW-0436">Ligase</keyword>
<evidence type="ECO:0000313" key="4">
    <source>
        <dbReference type="Proteomes" id="UP000551501"/>
    </source>
</evidence>
<protein>
    <submittedName>
        <fullName evidence="3">Acyl-CoA synthetase (AMP-forming)/AMP-acid ligase II</fullName>
    </submittedName>
</protein>
<proteinExistence type="predicted"/>
<dbReference type="AlphaFoldDB" id="A0A840EM49"/>
<dbReference type="Pfam" id="PF13193">
    <property type="entry name" value="AMP-binding_C"/>
    <property type="match status" value="1"/>
</dbReference>
<dbReference type="Proteomes" id="UP000551501">
    <property type="component" value="Unassembled WGS sequence"/>
</dbReference>
<evidence type="ECO:0000313" key="3">
    <source>
        <dbReference type="EMBL" id="MBB4133845.1"/>
    </source>
</evidence>
<dbReference type="PANTHER" id="PTHR24096:SF323">
    <property type="entry name" value="BLR3536 PROTEIN"/>
    <property type="match status" value="1"/>
</dbReference>
<organism evidence="3 4">
    <name type="scientific">Gordonia humi</name>
    <dbReference type="NCBI Taxonomy" id="686429"/>
    <lineage>
        <taxon>Bacteria</taxon>
        <taxon>Bacillati</taxon>
        <taxon>Actinomycetota</taxon>
        <taxon>Actinomycetes</taxon>
        <taxon>Mycobacteriales</taxon>
        <taxon>Gordoniaceae</taxon>
        <taxon>Gordonia</taxon>
    </lineage>
</organism>
<dbReference type="InterPro" id="IPR000873">
    <property type="entry name" value="AMP-dep_synth/lig_dom"/>
</dbReference>
<gene>
    <name evidence="3" type="ORF">BKA16_000397</name>
</gene>
<dbReference type="Gene3D" id="3.30.300.30">
    <property type="match status" value="1"/>
</dbReference>
<reference evidence="3 4" key="1">
    <citation type="submission" date="2020-08" db="EMBL/GenBank/DDBJ databases">
        <title>Sequencing the genomes of 1000 actinobacteria strains.</title>
        <authorList>
            <person name="Klenk H.-P."/>
        </authorList>
    </citation>
    <scope>NUCLEOTIDE SEQUENCE [LARGE SCALE GENOMIC DNA]</scope>
    <source>
        <strain evidence="3 4">DSM 45298</strain>
    </source>
</reference>
<feature type="domain" description="AMP-binding enzyme C-terminal" evidence="2">
    <location>
        <begin position="410"/>
        <end position="488"/>
    </location>
</feature>
<name>A0A840EM49_9ACTN</name>
<dbReference type="InterPro" id="IPR025110">
    <property type="entry name" value="AMP-bd_C"/>
</dbReference>
<dbReference type="Gene3D" id="3.40.50.12780">
    <property type="entry name" value="N-terminal domain of ligase-like"/>
    <property type="match status" value="1"/>
</dbReference>
<sequence>MHLTTLAAELGDKPAVIMAETGDALTYADLEAASNRIAHVFADLGLRAGDHIALLMENCLDLFPVVWAAQRSGLYYTPVNWHLTVDEAAYIVDNCEATVLVSTPLLADLAAQCAATSSRTVVELAVGGSLDAAMAAAPATPLDGEVEGYYMLYSSGTTGRPKGIMPALTGERFGTGMTIDHMMGSSFGFGRDSVYLSPGPLYHAAPLGWSMGTIRNGGTVLVMEKFDARAALECIARYEVTATQMVPTMFVRLLKLPAEERAAHRLDSLRTVVHAGARCPVDVKQRMIDWLGPILVEFYSGSEATGFFMVDSPTWLQHPGTVGRAVLGTVHICDDAGDELPNGEIGIVWFGDVKRFEYLGDPTKTAGAWNDRGWNTLGDLGHVDDDGYLYLSDRRTDLIVSGGVNIYPREIEDALILHPAVADVVVAGVADDEFGQSVHAYVQPADPEQRPETLIPVLDSFVRERIARFKVPRGWTVLADVPRLPSGKVPRRMLPDPTR</sequence>
<accession>A0A840EM49</accession>
<dbReference type="InterPro" id="IPR020845">
    <property type="entry name" value="AMP-binding_CS"/>
</dbReference>
<dbReference type="InterPro" id="IPR042099">
    <property type="entry name" value="ANL_N_sf"/>
</dbReference>
<dbReference type="SUPFAM" id="SSF56801">
    <property type="entry name" value="Acetyl-CoA synthetase-like"/>
    <property type="match status" value="1"/>
</dbReference>
<keyword evidence="4" id="KW-1185">Reference proteome</keyword>
<feature type="domain" description="AMP-dependent synthetase/ligase" evidence="1">
    <location>
        <begin position="7"/>
        <end position="350"/>
    </location>
</feature>
<evidence type="ECO:0000259" key="1">
    <source>
        <dbReference type="Pfam" id="PF00501"/>
    </source>
</evidence>
<dbReference type="InterPro" id="IPR045851">
    <property type="entry name" value="AMP-bd_C_sf"/>
</dbReference>
<dbReference type="PROSITE" id="PS00455">
    <property type="entry name" value="AMP_BINDING"/>
    <property type="match status" value="1"/>
</dbReference>
<evidence type="ECO:0000259" key="2">
    <source>
        <dbReference type="Pfam" id="PF13193"/>
    </source>
</evidence>
<dbReference type="EMBL" id="JACIFP010000001">
    <property type="protein sequence ID" value="MBB4133845.1"/>
    <property type="molecule type" value="Genomic_DNA"/>
</dbReference>
<dbReference type="Pfam" id="PF00501">
    <property type="entry name" value="AMP-binding"/>
    <property type="match status" value="1"/>
</dbReference>
<comment type="caution">
    <text evidence="3">The sequence shown here is derived from an EMBL/GenBank/DDBJ whole genome shotgun (WGS) entry which is preliminary data.</text>
</comment>
<dbReference type="GO" id="GO:0016405">
    <property type="term" value="F:CoA-ligase activity"/>
    <property type="evidence" value="ECO:0007669"/>
    <property type="project" value="TreeGrafter"/>
</dbReference>